<dbReference type="InterPro" id="IPR001387">
    <property type="entry name" value="Cro/C1-type_HTH"/>
</dbReference>
<protein>
    <submittedName>
        <fullName evidence="3">Helix-turn-helix domain-containing protein</fullName>
    </submittedName>
</protein>
<dbReference type="Gene3D" id="1.10.10.2910">
    <property type="match status" value="1"/>
</dbReference>
<name>A0ABW4BIU0_9LACO</name>
<dbReference type="SMART" id="SM00530">
    <property type="entry name" value="HTH_XRE"/>
    <property type="match status" value="1"/>
</dbReference>
<dbReference type="InterPro" id="IPR010359">
    <property type="entry name" value="IrrE_HExxH"/>
</dbReference>
<accession>A0ABW4BIU0</accession>
<gene>
    <name evidence="3" type="ORF">ACFQ4R_00590</name>
</gene>
<evidence type="ECO:0000313" key="4">
    <source>
        <dbReference type="Proteomes" id="UP001597191"/>
    </source>
</evidence>
<reference evidence="4" key="1">
    <citation type="journal article" date="2019" name="Int. J. Syst. Evol. Microbiol.">
        <title>The Global Catalogue of Microorganisms (GCM) 10K type strain sequencing project: providing services to taxonomists for standard genome sequencing and annotation.</title>
        <authorList>
            <consortium name="The Broad Institute Genomics Platform"/>
            <consortium name="The Broad Institute Genome Sequencing Center for Infectious Disease"/>
            <person name="Wu L."/>
            <person name="Ma J."/>
        </authorList>
    </citation>
    <scope>NUCLEOTIDE SEQUENCE [LARGE SCALE GENOMIC DNA]</scope>
    <source>
        <strain evidence="4">CCM 8937</strain>
    </source>
</reference>
<organism evidence="3 4">
    <name type="scientific">Lapidilactobacillus gannanensis</name>
    <dbReference type="NCBI Taxonomy" id="2486002"/>
    <lineage>
        <taxon>Bacteria</taxon>
        <taxon>Bacillati</taxon>
        <taxon>Bacillota</taxon>
        <taxon>Bacilli</taxon>
        <taxon>Lactobacillales</taxon>
        <taxon>Lactobacillaceae</taxon>
        <taxon>Lapidilactobacillus</taxon>
    </lineage>
</organism>
<dbReference type="RefSeq" id="WP_125651378.1">
    <property type="nucleotide sequence ID" value="NZ_JBHTOH010000007.1"/>
</dbReference>
<dbReference type="Gene3D" id="1.10.260.40">
    <property type="entry name" value="lambda repressor-like DNA-binding domains"/>
    <property type="match status" value="1"/>
</dbReference>
<sequence>MFYGEKLSSLRELNGLSRKDLATRLNVTEQAVWQYENDATLPKIEVMNQLRTIFNVETKYFFTRNYLASEVSEERVAYRTTDRESRKKTKLEVTYLNYIDYYIRYLEQNLIIPEAKINQLIQACQLILNNSNQSRSALIQQVAAYARAELGLQHNRDLMYVLEKSGIYILEKNLGMQIDAYSTITKAQRPYIVLGTFKKSAVRRNFDIAHELGHFLLHRTVDMSILTPAELKAIEKEAHLFASAFLLPEANFKVDFQKLRRKSNPDFYIDLKRKYLVSLTALEMRAYGLGLMSYQENRYFWGQLTKKDYKVNEPLDDEIPPIKPGKIRSLFKFVLDHQVIQLADLLGNFNILPEFLSQLFNLDEHFFDQYLKPQQDYFSQAVIDLDSFRQKPLSE</sequence>
<dbReference type="SUPFAM" id="SSF47413">
    <property type="entry name" value="lambda repressor-like DNA-binding domains"/>
    <property type="match status" value="1"/>
</dbReference>
<dbReference type="EMBL" id="JBHTOH010000007">
    <property type="protein sequence ID" value="MFD1410130.1"/>
    <property type="molecule type" value="Genomic_DNA"/>
</dbReference>
<evidence type="ECO:0000259" key="2">
    <source>
        <dbReference type="PROSITE" id="PS50943"/>
    </source>
</evidence>
<dbReference type="PANTHER" id="PTHR43236">
    <property type="entry name" value="ANTITOXIN HIGA1"/>
    <property type="match status" value="1"/>
</dbReference>
<proteinExistence type="inferred from homology"/>
<dbReference type="PANTHER" id="PTHR43236:SF1">
    <property type="entry name" value="BLL7220 PROTEIN"/>
    <property type="match status" value="1"/>
</dbReference>
<dbReference type="InterPro" id="IPR010982">
    <property type="entry name" value="Lambda_DNA-bd_dom_sf"/>
</dbReference>
<comment type="similarity">
    <text evidence="1">Belongs to the short-chain fatty acyl-CoA assimilation regulator (ScfR) family.</text>
</comment>
<evidence type="ECO:0000313" key="3">
    <source>
        <dbReference type="EMBL" id="MFD1410130.1"/>
    </source>
</evidence>
<dbReference type="InterPro" id="IPR052345">
    <property type="entry name" value="Rad_response_metalloprotease"/>
</dbReference>
<dbReference type="Pfam" id="PF06114">
    <property type="entry name" value="Peptidase_M78"/>
    <property type="match status" value="1"/>
</dbReference>
<dbReference type="Proteomes" id="UP001597191">
    <property type="component" value="Unassembled WGS sequence"/>
</dbReference>
<dbReference type="Pfam" id="PF01381">
    <property type="entry name" value="HTH_3"/>
    <property type="match status" value="1"/>
</dbReference>
<dbReference type="PROSITE" id="PS50943">
    <property type="entry name" value="HTH_CROC1"/>
    <property type="match status" value="1"/>
</dbReference>
<evidence type="ECO:0000256" key="1">
    <source>
        <dbReference type="ARBA" id="ARBA00007227"/>
    </source>
</evidence>
<dbReference type="CDD" id="cd00093">
    <property type="entry name" value="HTH_XRE"/>
    <property type="match status" value="1"/>
</dbReference>
<comment type="caution">
    <text evidence="3">The sequence shown here is derived from an EMBL/GenBank/DDBJ whole genome shotgun (WGS) entry which is preliminary data.</text>
</comment>
<keyword evidence="4" id="KW-1185">Reference proteome</keyword>
<feature type="domain" description="HTH cro/C1-type" evidence="2">
    <location>
        <begin position="7"/>
        <end position="61"/>
    </location>
</feature>